<dbReference type="EMBL" id="KN293996">
    <property type="protein sequence ID" value="EEH40236.2"/>
    <property type="molecule type" value="Genomic_DNA"/>
</dbReference>
<keyword evidence="3" id="KW-1185">Reference proteome</keyword>
<protein>
    <submittedName>
        <fullName evidence="2">Uncharacterized protein</fullName>
    </submittedName>
</protein>
<accession>C1GVL4</accession>
<evidence type="ECO:0000256" key="1">
    <source>
        <dbReference type="SAM" id="Phobius"/>
    </source>
</evidence>
<name>C1GVL4_PARBA</name>
<dbReference type="Proteomes" id="UP000002059">
    <property type="component" value="Partially assembled WGS sequence"/>
</dbReference>
<dbReference type="GeneID" id="9098932"/>
<organism evidence="2 3">
    <name type="scientific">Paracoccidioides lutzii (strain ATCC MYA-826 / Pb01)</name>
    <name type="common">Paracoccidioides brasiliensis</name>
    <dbReference type="NCBI Taxonomy" id="502779"/>
    <lineage>
        <taxon>Eukaryota</taxon>
        <taxon>Fungi</taxon>
        <taxon>Dikarya</taxon>
        <taxon>Ascomycota</taxon>
        <taxon>Pezizomycotina</taxon>
        <taxon>Eurotiomycetes</taxon>
        <taxon>Eurotiomycetidae</taxon>
        <taxon>Onygenales</taxon>
        <taxon>Ajellomycetaceae</taxon>
        <taxon>Paracoccidioides</taxon>
    </lineage>
</organism>
<reference evidence="2 3" key="1">
    <citation type="journal article" date="2011" name="PLoS Genet.">
        <title>Comparative genomic analysis of human fungal pathogens causing paracoccidioidomycosis.</title>
        <authorList>
            <person name="Desjardins C.A."/>
            <person name="Champion M.D."/>
            <person name="Holder J.W."/>
            <person name="Muszewska A."/>
            <person name="Goldberg J."/>
            <person name="Bailao A.M."/>
            <person name="Brigido M.M."/>
            <person name="Ferreira M.E."/>
            <person name="Garcia A.M."/>
            <person name="Grynberg M."/>
            <person name="Gujja S."/>
            <person name="Heiman D.I."/>
            <person name="Henn M.R."/>
            <person name="Kodira C.D."/>
            <person name="Leon-Narvaez H."/>
            <person name="Longo L.V."/>
            <person name="Ma L.J."/>
            <person name="Malavazi I."/>
            <person name="Matsuo A.L."/>
            <person name="Morais F.V."/>
            <person name="Pereira M."/>
            <person name="Rodriguez-Brito S."/>
            <person name="Sakthikumar S."/>
            <person name="Salem-Izacc S.M."/>
            <person name="Sykes S.M."/>
            <person name="Teixeira M.M."/>
            <person name="Vallejo M.C."/>
            <person name="Walter M.E."/>
            <person name="Yandava C."/>
            <person name="Young S."/>
            <person name="Zeng Q."/>
            <person name="Zucker J."/>
            <person name="Felipe M.S."/>
            <person name="Goldman G.H."/>
            <person name="Haas B.J."/>
            <person name="McEwen J.G."/>
            <person name="Nino-Vega G."/>
            <person name="Puccia R."/>
            <person name="San-Blas G."/>
            <person name="Soares C.M."/>
            <person name="Birren B.W."/>
            <person name="Cuomo C.A."/>
        </authorList>
    </citation>
    <scope>NUCLEOTIDE SEQUENCE [LARGE SCALE GENOMIC DNA]</scope>
    <source>
        <strain evidence="3">ATCC MYA-826 / Pb01</strain>
    </source>
</reference>
<dbReference type="RefSeq" id="XP_002795585.2">
    <property type="nucleotide sequence ID" value="XM_002795539.2"/>
</dbReference>
<dbReference type="AlphaFoldDB" id="C1GVL4"/>
<keyword evidence="1" id="KW-0812">Transmembrane</keyword>
<dbReference type="KEGG" id="pbl:PAAG_02291"/>
<dbReference type="HOGENOM" id="CLU_2776619_0_0_1"/>
<sequence length="69" mass="7683">MSWKIEDGSGWLLAPMVLLSYFTGLWAAWRSRDNAAQVTVRIKGLTSGKAGDPYLAATLQPYAIQKTFY</sequence>
<keyword evidence="1" id="KW-0472">Membrane</keyword>
<evidence type="ECO:0000313" key="2">
    <source>
        <dbReference type="EMBL" id="EEH40236.2"/>
    </source>
</evidence>
<keyword evidence="1" id="KW-1133">Transmembrane helix</keyword>
<evidence type="ECO:0000313" key="3">
    <source>
        <dbReference type="Proteomes" id="UP000002059"/>
    </source>
</evidence>
<dbReference type="VEuPathDB" id="FungiDB:PAAG_02291"/>
<proteinExistence type="predicted"/>
<feature type="transmembrane region" description="Helical" evidence="1">
    <location>
        <begin position="12"/>
        <end position="29"/>
    </location>
</feature>
<gene>
    <name evidence="2" type="ORF">PAAG_02291</name>
</gene>